<evidence type="ECO:0000256" key="1">
    <source>
        <dbReference type="SAM" id="Phobius"/>
    </source>
</evidence>
<feature type="transmembrane region" description="Helical" evidence="1">
    <location>
        <begin position="115"/>
        <end position="133"/>
    </location>
</feature>
<feature type="domain" description="Signal transduction histidine kinase internal region" evidence="2">
    <location>
        <begin position="281"/>
        <end position="359"/>
    </location>
</feature>
<keyword evidence="3" id="KW-0418">Kinase</keyword>
<comment type="caution">
    <text evidence="3">The sequence shown here is derived from an EMBL/GenBank/DDBJ whole genome shotgun (WGS) entry which is preliminary data.</text>
</comment>
<evidence type="ECO:0000259" key="2">
    <source>
        <dbReference type="Pfam" id="PF06580"/>
    </source>
</evidence>
<keyword evidence="3" id="KW-0808">Transferase</keyword>
<feature type="transmembrane region" description="Helical" evidence="1">
    <location>
        <begin position="49"/>
        <end position="68"/>
    </location>
</feature>
<organism evidence="3 4">
    <name type="scientific">Algoriphagus sediminis</name>
    <dbReference type="NCBI Taxonomy" id="3057113"/>
    <lineage>
        <taxon>Bacteria</taxon>
        <taxon>Pseudomonadati</taxon>
        <taxon>Bacteroidota</taxon>
        <taxon>Cytophagia</taxon>
        <taxon>Cytophagales</taxon>
        <taxon>Cyclobacteriaceae</taxon>
        <taxon>Algoriphagus</taxon>
    </lineage>
</organism>
<feature type="transmembrane region" description="Helical" evidence="1">
    <location>
        <begin position="209"/>
        <end position="229"/>
    </location>
</feature>
<keyword evidence="1" id="KW-0812">Transmembrane</keyword>
<dbReference type="InterPro" id="IPR036890">
    <property type="entry name" value="HATPase_C_sf"/>
</dbReference>
<evidence type="ECO:0000313" key="4">
    <source>
        <dbReference type="Proteomes" id="UP001171916"/>
    </source>
</evidence>
<evidence type="ECO:0000313" key="3">
    <source>
        <dbReference type="EMBL" id="MDN3204390.1"/>
    </source>
</evidence>
<dbReference type="GO" id="GO:0016301">
    <property type="term" value="F:kinase activity"/>
    <property type="evidence" value="ECO:0007669"/>
    <property type="project" value="UniProtKB-KW"/>
</dbReference>
<feature type="transmembrane region" description="Helical" evidence="1">
    <location>
        <begin position="145"/>
        <end position="164"/>
    </location>
</feature>
<protein>
    <submittedName>
        <fullName evidence="3">Histidine kinase</fullName>
    </submittedName>
</protein>
<dbReference type="InterPro" id="IPR010559">
    <property type="entry name" value="Sig_transdc_His_kin_internal"/>
</dbReference>
<feature type="transmembrane region" description="Helical" evidence="1">
    <location>
        <begin position="16"/>
        <end position="37"/>
    </location>
</feature>
<dbReference type="SUPFAM" id="SSF55874">
    <property type="entry name" value="ATPase domain of HSP90 chaperone/DNA topoisomerase II/histidine kinase"/>
    <property type="match status" value="1"/>
</dbReference>
<feature type="transmembrane region" description="Helical" evidence="1">
    <location>
        <begin position="235"/>
        <end position="259"/>
    </location>
</feature>
<dbReference type="Pfam" id="PF06580">
    <property type="entry name" value="His_kinase"/>
    <property type="match status" value="1"/>
</dbReference>
<keyword evidence="1" id="KW-1133">Transmembrane helix</keyword>
<dbReference type="PANTHER" id="PTHR34220:SF7">
    <property type="entry name" value="SENSOR HISTIDINE KINASE YPDA"/>
    <property type="match status" value="1"/>
</dbReference>
<feature type="transmembrane region" description="Helical" evidence="1">
    <location>
        <begin position="80"/>
        <end position="103"/>
    </location>
</feature>
<dbReference type="InterPro" id="IPR050640">
    <property type="entry name" value="Bact_2-comp_sensor_kinase"/>
</dbReference>
<dbReference type="RefSeq" id="WP_289999945.1">
    <property type="nucleotide sequence ID" value="NZ_JAUEPH010000004.1"/>
</dbReference>
<keyword evidence="4" id="KW-1185">Reference proteome</keyword>
<reference evidence="3" key="1">
    <citation type="submission" date="2023-06" db="EMBL/GenBank/DDBJ databases">
        <title>Robiginitalea aurantiacus sp. nov. and Algoriphagus sediminis sp. nov., isolated from coastal sediment.</title>
        <authorList>
            <person name="Zhou Z.Y."/>
            <person name="An J."/>
            <person name="Jia Y.W."/>
            <person name="Du Z.J."/>
        </authorList>
    </citation>
    <scope>NUCLEOTIDE SEQUENCE</scope>
    <source>
        <strain evidence="3">C2-7</strain>
    </source>
</reference>
<dbReference type="PANTHER" id="PTHR34220">
    <property type="entry name" value="SENSOR HISTIDINE KINASE YPDA"/>
    <property type="match status" value="1"/>
</dbReference>
<sequence length="474" mass="54515">MNSLKAKSLDFRQIEWWIVTFLFLIVILVNILNIGSTQFRFEDERLIEYFAKVIIPLVFFTVFYLVHMRLIPGFRKNHKVLRLIAFCIPIVLISYLIITLFSVGAEITGTPFTPYYFKTAGIYIGYLVWVFLLKQVFLPPKFEDFKIYNALRLGSILFFLILFMEQMSMIMPRHMGEIIAVILVGSIVVILFNYLLIYRKRKKGKTRQANFFNIILVGFPSGAFILGASAEGQPILLLIGIGIALVIQLVLIPLSNFAFDRYFGIKKQIDTLTHKVEVGSANLSFLKSQINPHFLFNALNTLYGSALMENAEKTSDGIQKLGDMMRFMLHENQLDKISLKRELEYLQNYLDLQMLRFKNEENLEVEIQINDAHCDGKIAPMMLIPFVENAFKHGISTKNKSWIKINLRCLNGSIHLDVVNSIHPPKALKDPKDESGIGLENVRKRLAVLYPSRHELNIVANDSEHFVHFSLQLD</sequence>
<name>A0ABT7YDE5_9BACT</name>
<accession>A0ABT7YDE5</accession>
<dbReference type="Gene3D" id="3.30.565.10">
    <property type="entry name" value="Histidine kinase-like ATPase, C-terminal domain"/>
    <property type="match status" value="1"/>
</dbReference>
<feature type="transmembrane region" description="Helical" evidence="1">
    <location>
        <begin position="176"/>
        <end position="197"/>
    </location>
</feature>
<proteinExistence type="predicted"/>
<dbReference type="Proteomes" id="UP001171916">
    <property type="component" value="Unassembled WGS sequence"/>
</dbReference>
<gene>
    <name evidence="3" type="ORF">QVH07_09530</name>
</gene>
<keyword evidence="1" id="KW-0472">Membrane</keyword>
<dbReference type="EMBL" id="JAUEPH010000004">
    <property type="protein sequence ID" value="MDN3204390.1"/>
    <property type="molecule type" value="Genomic_DNA"/>
</dbReference>